<protein>
    <submittedName>
        <fullName evidence="2">Uncharacterized protein</fullName>
    </submittedName>
</protein>
<dbReference type="Proteomes" id="UP000837857">
    <property type="component" value="Chromosome 19"/>
</dbReference>
<organism evidence="2 3">
    <name type="scientific">Iphiclides podalirius</name>
    <name type="common">scarce swallowtail</name>
    <dbReference type="NCBI Taxonomy" id="110791"/>
    <lineage>
        <taxon>Eukaryota</taxon>
        <taxon>Metazoa</taxon>
        <taxon>Ecdysozoa</taxon>
        <taxon>Arthropoda</taxon>
        <taxon>Hexapoda</taxon>
        <taxon>Insecta</taxon>
        <taxon>Pterygota</taxon>
        <taxon>Neoptera</taxon>
        <taxon>Endopterygota</taxon>
        <taxon>Lepidoptera</taxon>
        <taxon>Glossata</taxon>
        <taxon>Ditrysia</taxon>
        <taxon>Papilionoidea</taxon>
        <taxon>Papilionidae</taxon>
        <taxon>Papilioninae</taxon>
        <taxon>Iphiclides</taxon>
    </lineage>
</organism>
<proteinExistence type="predicted"/>
<keyword evidence="3" id="KW-1185">Reference proteome</keyword>
<name>A0ABN8I8V8_9NEOP</name>
<gene>
    <name evidence="2" type="ORF">IPOD504_LOCUS6796</name>
</gene>
<feature type="region of interest" description="Disordered" evidence="1">
    <location>
        <begin position="118"/>
        <end position="168"/>
    </location>
</feature>
<sequence length="194" mass="21449">MSSHLPHDYGPNTLAIGYHNKFHYDQCTSTTDLHYFYPSLRKQPEKCTASVQIDTPVGNTVCHYEVVCGRPCYCTVANGTDKNAVSKTGTSHEQICRCMSVDNVQGPKVECECSSRRATSDKMPPTCKDQASGPRELINNPSTNRQNQTDQSDGTKRRKAKPRKLRGKRSPIKIIGVCEGGCCCSSSYTTEGEF</sequence>
<feature type="compositionally biased region" description="Polar residues" evidence="1">
    <location>
        <begin position="139"/>
        <end position="152"/>
    </location>
</feature>
<evidence type="ECO:0000313" key="2">
    <source>
        <dbReference type="EMBL" id="CAH2049388.1"/>
    </source>
</evidence>
<feature type="non-terminal residue" evidence="2">
    <location>
        <position position="1"/>
    </location>
</feature>
<feature type="compositionally biased region" description="Basic residues" evidence="1">
    <location>
        <begin position="156"/>
        <end position="168"/>
    </location>
</feature>
<accession>A0ABN8I8V8</accession>
<evidence type="ECO:0000256" key="1">
    <source>
        <dbReference type="SAM" id="MobiDB-lite"/>
    </source>
</evidence>
<evidence type="ECO:0000313" key="3">
    <source>
        <dbReference type="Proteomes" id="UP000837857"/>
    </source>
</evidence>
<reference evidence="2" key="1">
    <citation type="submission" date="2022-03" db="EMBL/GenBank/DDBJ databases">
        <authorList>
            <person name="Martin H S."/>
        </authorList>
    </citation>
    <scope>NUCLEOTIDE SEQUENCE</scope>
</reference>
<dbReference type="EMBL" id="OW152831">
    <property type="protein sequence ID" value="CAH2049388.1"/>
    <property type="molecule type" value="Genomic_DNA"/>
</dbReference>